<accession>A0A822YD29</accession>
<protein>
    <submittedName>
        <fullName evidence="3">Uncharacterized protein</fullName>
    </submittedName>
</protein>
<dbReference type="EMBL" id="DUZY01000002">
    <property type="protein sequence ID" value="DAD30232.1"/>
    <property type="molecule type" value="Genomic_DNA"/>
</dbReference>
<name>A0A822YD29_NELNU</name>
<evidence type="ECO:0000313" key="4">
    <source>
        <dbReference type="Proteomes" id="UP000607653"/>
    </source>
</evidence>
<feature type="compositionally biased region" description="Basic and acidic residues" evidence="2">
    <location>
        <begin position="15"/>
        <end position="31"/>
    </location>
</feature>
<dbReference type="SUPFAM" id="SSF58113">
    <property type="entry name" value="Apolipoprotein A-I"/>
    <property type="match status" value="1"/>
</dbReference>
<keyword evidence="1" id="KW-0175">Coiled coil</keyword>
<evidence type="ECO:0000256" key="1">
    <source>
        <dbReference type="SAM" id="Coils"/>
    </source>
</evidence>
<feature type="coiled-coil region" evidence="1">
    <location>
        <begin position="57"/>
        <end position="123"/>
    </location>
</feature>
<organism evidence="3 4">
    <name type="scientific">Nelumbo nucifera</name>
    <name type="common">Sacred lotus</name>
    <dbReference type="NCBI Taxonomy" id="4432"/>
    <lineage>
        <taxon>Eukaryota</taxon>
        <taxon>Viridiplantae</taxon>
        <taxon>Streptophyta</taxon>
        <taxon>Embryophyta</taxon>
        <taxon>Tracheophyta</taxon>
        <taxon>Spermatophyta</taxon>
        <taxon>Magnoliopsida</taxon>
        <taxon>Proteales</taxon>
        <taxon>Nelumbonaceae</taxon>
        <taxon>Nelumbo</taxon>
    </lineage>
</organism>
<comment type="caution">
    <text evidence="3">The sequence shown here is derived from an EMBL/GenBank/DDBJ whole genome shotgun (WGS) entry which is preliminary data.</text>
</comment>
<feature type="region of interest" description="Disordered" evidence="2">
    <location>
        <begin position="1"/>
        <end position="31"/>
    </location>
</feature>
<keyword evidence="4" id="KW-1185">Reference proteome</keyword>
<gene>
    <name evidence="3" type="ORF">HUJ06_031700</name>
</gene>
<sequence>MLSEAGEGATGAKGDLGRKIDDKTEEVKESVEEAEKRQYAAWKTSMKEMEYIENKIKEGNEDLLREVKREIGELKREIGEEIEELKREIGELKREIGEVKREIRELKDLMREILEEIKEMRKTMVKTVITVSCVVVFGSCSFI</sequence>
<dbReference type="AlphaFoldDB" id="A0A822YD29"/>
<evidence type="ECO:0000313" key="3">
    <source>
        <dbReference type="EMBL" id="DAD30232.1"/>
    </source>
</evidence>
<reference evidence="3 4" key="1">
    <citation type="journal article" date="2020" name="Mol. Biol. Evol.">
        <title>Distinct Expression and Methylation Patterns for Genes with Different Fates following a Single Whole-Genome Duplication in Flowering Plants.</title>
        <authorList>
            <person name="Shi T."/>
            <person name="Rahmani R.S."/>
            <person name="Gugger P.F."/>
            <person name="Wang M."/>
            <person name="Li H."/>
            <person name="Zhang Y."/>
            <person name="Li Z."/>
            <person name="Wang Q."/>
            <person name="Van de Peer Y."/>
            <person name="Marchal K."/>
            <person name="Chen J."/>
        </authorList>
    </citation>
    <scope>NUCLEOTIDE SEQUENCE [LARGE SCALE GENOMIC DNA]</scope>
    <source>
        <tissue evidence="3">Leaf</tissue>
    </source>
</reference>
<dbReference type="Proteomes" id="UP000607653">
    <property type="component" value="Unassembled WGS sequence"/>
</dbReference>
<evidence type="ECO:0000256" key="2">
    <source>
        <dbReference type="SAM" id="MobiDB-lite"/>
    </source>
</evidence>
<dbReference type="Gene3D" id="1.20.120.20">
    <property type="entry name" value="Apolipoprotein"/>
    <property type="match status" value="1"/>
</dbReference>
<proteinExistence type="predicted"/>